<gene>
    <name evidence="2" type="ORF">POCULU_LOCUS9771</name>
</gene>
<dbReference type="SUPFAM" id="SSF56112">
    <property type="entry name" value="Protein kinase-like (PK-like)"/>
    <property type="match status" value="1"/>
</dbReference>
<protein>
    <submittedName>
        <fullName evidence="2">10795_t:CDS:1</fullName>
    </submittedName>
</protein>
<evidence type="ECO:0000313" key="3">
    <source>
        <dbReference type="Proteomes" id="UP000789572"/>
    </source>
</evidence>
<dbReference type="Gene3D" id="1.10.510.10">
    <property type="entry name" value="Transferase(Phosphotransferase) domain 1"/>
    <property type="match status" value="1"/>
</dbReference>
<feature type="domain" description="Protein kinase" evidence="1">
    <location>
        <begin position="1"/>
        <end position="151"/>
    </location>
</feature>
<dbReference type="InterPro" id="IPR000719">
    <property type="entry name" value="Prot_kinase_dom"/>
</dbReference>
<keyword evidence="3" id="KW-1185">Reference proteome</keyword>
<dbReference type="Proteomes" id="UP000789572">
    <property type="component" value="Unassembled WGS sequence"/>
</dbReference>
<dbReference type="PROSITE" id="PS50011">
    <property type="entry name" value="PROTEIN_KINASE_DOM"/>
    <property type="match status" value="1"/>
</dbReference>
<evidence type="ECO:0000313" key="2">
    <source>
        <dbReference type="EMBL" id="CAG8647618.1"/>
    </source>
</evidence>
<comment type="caution">
    <text evidence="2">The sequence shown here is derived from an EMBL/GenBank/DDBJ whole genome shotgun (WGS) entry which is preliminary data.</text>
</comment>
<dbReference type="GO" id="GO:0004672">
    <property type="term" value="F:protein kinase activity"/>
    <property type="evidence" value="ECO:0007669"/>
    <property type="project" value="InterPro"/>
</dbReference>
<accession>A0A9N9DNP0</accession>
<name>A0A9N9DNP0_9GLOM</name>
<proteinExistence type="predicted"/>
<dbReference type="PANTHER" id="PTHR24362:SF309">
    <property type="entry name" value="PROTEIN KINASE DOMAIN-CONTAINING PROTEIN"/>
    <property type="match status" value="1"/>
</dbReference>
<dbReference type="GO" id="GO:0005524">
    <property type="term" value="F:ATP binding"/>
    <property type="evidence" value="ECO:0007669"/>
    <property type="project" value="InterPro"/>
</dbReference>
<dbReference type="OrthoDB" id="4062651at2759"/>
<organism evidence="2 3">
    <name type="scientific">Paraglomus occultum</name>
    <dbReference type="NCBI Taxonomy" id="144539"/>
    <lineage>
        <taxon>Eukaryota</taxon>
        <taxon>Fungi</taxon>
        <taxon>Fungi incertae sedis</taxon>
        <taxon>Mucoromycota</taxon>
        <taxon>Glomeromycotina</taxon>
        <taxon>Glomeromycetes</taxon>
        <taxon>Paraglomerales</taxon>
        <taxon>Paraglomeraceae</taxon>
        <taxon>Paraglomus</taxon>
    </lineage>
</organism>
<dbReference type="AlphaFoldDB" id="A0A9N9DNP0"/>
<dbReference type="Pfam" id="PF00069">
    <property type="entry name" value="Pkinase"/>
    <property type="match status" value="1"/>
</dbReference>
<dbReference type="InterPro" id="IPR011009">
    <property type="entry name" value="Kinase-like_dom_sf"/>
</dbReference>
<reference evidence="2" key="1">
    <citation type="submission" date="2021-06" db="EMBL/GenBank/DDBJ databases">
        <authorList>
            <person name="Kallberg Y."/>
            <person name="Tangrot J."/>
            <person name="Rosling A."/>
        </authorList>
    </citation>
    <scope>NUCLEOTIDE SEQUENCE</scope>
    <source>
        <strain evidence="2">IA702</strain>
    </source>
</reference>
<feature type="non-terminal residue" evidence="2">
    <location>
        <position position="217"/>
    </location>
</feature>
<sequence length="217" mass="24795">GIQYLHEKKIAHLDLKPSHIAFLEGKLRFLDFDSAIFFNDDQGSYHIQTEGDEIGTPGYNAPETQKKGTFNPFAADIWSLGQVFRYFHSQCHGYGVILNGQRIAEKSRAFVLTFVRCIEDKQQQDLFFKLLHNEDSCFNSTASSINYARYLEELMDDYLIAVVSEALGTDTCTDEAHSLTEALLRHCSLTAVRIKKLTITRSYELNRITCLEPTLRQ</sequence>
<evidence type="ECO:0000259" key="1">
    <source>
        <dbReference type="PROSITE" id="PS50011"/>
    </source>
</evidence>
<dbReference type="PANTHER" id="PTHR24362">
    <property type="entry name" value="SERINE/THREONINE-PROTEIN KINASE NEK"/>
    <property type="match status" value="1"/>
</dbReference>
<dbReference type="EMBL" id="CAJVPJ010004034">
    <property type="protein sequence ID" value="CAG8647618.1"/>
    <property type="molecule type" value="Genomic_DNA"/>
</dbReference>